<sequence length="227" mass="26450">MDILQYVETNPYVHVRALREQLQRKYRVEISKMKAFREQEETLKIVRGDYATQYTLLRDYLLEVQNRNPDTTIIVDVETEPNPDVETIIFRRVYVCLGALKKRFAFDDNNGVYPLAYVVVETETLDSWTWFLSHLGDDLGLTTISNFTFMTDRQRYFQFHLMKGNKVSRAYKTVTSTKCNNTSHNARTCKGKRPNDGNDGGKAKGKERDKTKGKDKGKTKRQWKGTI</sequence>
<dbReference type="PANTHER" id="PTHR31973:SF190">
    <property type="entry name" value="MULE TRANSPOSASE DOMAIN-CONTAINING PROTEIN"/>
    <property type="match status" value="1"/>
</dbReference>
<name>A0A9R1WVX1_LACSA</name>
<accession>A0A9R1WVX1</accession>
<comment type="caution">
    <text evidence="2">The sequence shown here is derived from an EMBL/GenBank/DDBJ whole genome shotgun (WGS) entry which is preliminary data.</text>
</comment>
<evidence type="ECO:0000313" key="2">
    <source>
        <dbReference type="EMBL" id="KAJ0189591.1"/>
    </source>
</evidence>
<keyword evidence="3" id="KW-1185">Reference proteome</keyword>
<proteinExistence type="predicted"/>
<organism evidence="2 3">
    <name type="scientific">Lactuca sativa</name>
    <name type="common">Garden lettuce</name>
    <dbReference type="NCBI Taxonomy" id="4236"/>
    <lineage>
        <taxon>Eukaryota</taxon>
        <taxon>Viridiplantae</taxon>
        <taxon>Streptophyta</taxon>
        <taxon>Embryophyta</taxon>
        <taxon>Tracheophyta</taxon>
        <taxon>Spermatophyta</taxon>
        <taxon>Magnoliopsida</taxon>
        <taxon>eudicotyledons</taxon>
        <taxon>Gunneridae</taxon>
        <taxon>Pentapetalae</taxon>
        <taxon>asterids</taxon>
        <taxon>campanulids</taxon>
        <taxon>Asterales</taxon>
        <taxon>Asteraceae</taxon>
        <taxon>Cichorioideae</taxon>
        <taxon>Cichorieae</taxon>
        <taxon>Lactucinae</taxon>
        <taxon>Lactuca</taxon>
    </lineage>
</organism>
<dbReference type="AlphaFoldDB" id="A0A9R1WVX1"/>
<feature type="compositionally biased region" description="Basic residues" evidence="1">
    <location>
        <begin position="217"/>
        <end position="227"/>
    </location>
</feature>
<feature type="compositionally biased region" description="Basic and acidic residues" evidence="1">
    <location>
        <begin position="193"/>
        <end position="216"/>
    </location>
</feature>
<evidence type="ECO:0000313" key="3">
    <source>
        <dbReference type="Proteomes" id="UP000235145"/>
    </source>
</evidence>
<dbReference type="Proteomes" id="UP000235145">
    <property type="component" value="Unassembled WGS sequence"/>
</dbReference>
<reference evidence="2 3" key="1">
    <citation type="journal article" date="2017" name="Nat. Commun.">
        <title>Genome assembly with in vitro proximity ligation data and whole-genome triplication in lettuce.</title>
        <authorList>
            <person name="Reyes-Chin-Wo S."/>
            <person name="Wang Z."/>
            <person name="Yang X."/>
            <person name="Kozik A."/>
            <person name="Arikit S."/>
            <person name="Song C."/>
            <person name="Xia L."/>
            <person name="Froenicke L."/>
            <person name="Lavelle D.O."/>
            <person name="Truco M.J."/>
            <person name="Xia R."/>
            <person name="Zhu S."/>
            <person name="Xu C."/>
            <person name="Xu H."/>
            <person name="Xu X."/>
            <person name="Cox K."/>
            <person name="Korf I."/>
            <person name="Meyers B.C."/>
            <person name="Michelmore R.W."/>
        </authorList>
    </citation>
    <scope>NUCLEOTIDE SEQUENCE [LARGE SCALE GENOMIC DNA]</scope>
    <source>
        <strain evidence="3">cv. Salinas</strain>
        <tissue evidence="2">Seedlings</tissue>
    </source>
</reference>
<dbReference type="EMBL" id="NBSK02000008">
    <property type="protein sequence ID" value="KAJ0189591.1"/>
    <property type="molecule type" value="Genomic_DNA"/>
</dbReference>
<feature type="region of interest" description="Disordered" evidence="1">
    <location>
        <begin position="178"/>
        <end position="227"/>
    </location>
</feature>
<evidence type="ECO:0000256" key="1">
    <source>
        <dbReference type="SAM" id="MobiDB-lite"/>
    </source>
</evidence>
<protein>
    <recommendedName>
        <fullName evidence="4">MULE transposase domain-containing protein</fullName>
    </recommendedName>
</protein>
<gene>
    <name evidence="2" type="ORF">LSAT_V11C800449990</name>
</gene>
<evidence type="ECO:0008006" key="4">
    <source>
        <dbReference type="Google" id="ProtNLM"/>
    </source>
</evidence>
<dbReference type="PANTHER" id="PTHR31973">
    <property type="entry name" value="POLYPROTEIN, PUTATIVE-RELATED"/>
    <property type="match status" value="1"/>
</dbReference>